<evidence type="ECO:0000259" key="6">
    <source>
        <dbReference type="Pfam" id="PF00551"/>
    </source>
</evidence>
<proteinExistence type="inferred from homology"/>
<name>A0A345UMY0_9BACT</name>
<dbReference type="HAMAP" id="MF_00182">
    <property type="entry name" value="Formyl_trans"/>
    <property type="match status" value="1"/>
</dbReference>
<keyword evidence="4 5" id="KW-0648">Protein biosynthesis</keyword>
<feature type="domain" description="Formyl transferase N-terminal" evidence="6">
    <location>
        <begin position="5"/>
        <end position="184"/>
    </location>
</feature>
<dbReference type="InterPro" id="IPR041711">
    <property type="entry name" value="Met-tRNA-FMT_N"/>
</dbReference>
<comment type="function">
    <text evidence="5">Attaches a formyl group to the free amino group of methionyl-tRNA(fMet). The formyl group appears to play a dual role in the initiator identity of N-formylmethionyl-tRNA by promoting its recognition by IF2 and preventing the misappropriation of this tRNA by the elongation apparatus.</text>
</comment>
<comment type="similarity">
    <text evidence="1 5">Belongs to the Fmt family.</text>
</comment>
<dbReference type="InterPro" id="IPR044135">
    <property type="entry name" value="Met-tRNA-FMT_C"/>
</dbReference>
<evidence type="ECO:0000256" key="2">
    <source>
        <dbReference type="ARBA" id="ARBA00012261"/>
    </source>
</evidence>
<evidence type="ECO:0000256" key="5">
    <source>
        <dbReference type="HAMAP-Rule" id="MF_00182"/>
    </source>
</evidence>
<gene>
    <name evidence="5" type="primary">fmt</name>
    <name evidence="8" type="ORF">CYPRO_2590</name>
</gene>
<dbReference type="NCBIfam" id="TIGR00460">
    <property type="entry name" value="fmt"/>
    <property type="match status" value="1"/>
</dbReference>
<dbReference type="RefSeq" id="WP_240644756.1">
    <property type="nucleotide sequence ID" value="NZ_CP027806.1"/>
</dbReference>
<reference evidence="8 9" key="1">
    <citation type="submission" date="2018-03" db="EMBL/GenBank/DDBJ databases">
        <title>Phenotypic and genomic properties of Cyclonatronum proteinivorum gen. nov., sp. nov., a haloalkaliphilic bacteroidete from soda lakes possessing Na+-translocating rhodopsin.</title>
        <authorList>
            <person name="Toshchakov S.V."/>
            <person name="Korzhenkov A."/>
            <person name="Samarov N.I."/>
            <person name="Kublanov I.V."/>
            <person name="Muntyan M.S."/>
            <person name="Sorokin D.Y."/>
        </authorList>
    </citation>
    <scope>NUCLEOTIDE SEQUENCE [LARGE SCALE GENOMIC DNA]</scope>
    <source>
        <strain evidence="8 9">Omega</strain>
    </source>
</reference>
<dbReference type="Proteomes" id="UP000254808">
    <property type="component" value="Chromosome"/>
</dbReference>
<dbReference type="InterPro" id="IPR036477">
    <property type="entry name" value="Formyl_transf_N_sf"/>
</dbReference>
<organism evidence="8 9">
    <name type="scientific">Cyclonatronum proteinivorum</name>
    <dbReference type="NCBI Taxonomy" id="1457365"/>
    <lineage>
        <taxon>Bacteria</taxon>
        <taxon>Pseudomonadati</taxon>
        <taxon>Balneolota</taxon>
        <taxon>Balneolia</taxon>
        <taxon>Balneolales</taxon>
        <taxon>Cyclonatronaceae</taxon>
        <taxon>Cyclonatronum</taxon>
    </lineage>
</organism>
<dbReference type="EC" id="2.1.2.9" evidence="2 5"/>
<dbReference type="InterPro" id="IPR005793">
    <property type="entry name" value="Formyl_trans_C"/>
</dbReference>
<dbReference type="GO" id="GO:0004479">
    <property type="term" value="F:methionyl-tRNA formyltransferase activity"/>
    <property type="evidence" value="ECO:0007669"/>
    <property type="project" value="UniProtKB-UniRule"/>
</dbReference>
<dbReference type="InterPro" id="IPR002376">
    <property type="entry name" value="Formyl_transf_N"/>
</dbReference>
<feature type="domain" description="Formyl transferase C-terminal" evidence="7">
    <location>
        <begin position="208"/>
        <end position="309"/>
    </location>
</feature>
<evidence type="ECO:0000256" key="3">
    <source>
        <dbReference type="ARBA" id="ARBA00022679"/>
    </source>
</evidence>
<evidence type="ECO:0000256" key="4">
    <source>
        <dbReference type="ARBA" id="ARBA00022917"/>
    </source>
</evidence>
<protein>
    <recommendedName>
        <fullName evidence="2 5">Methionyl-tRNA formyltransferase</fullName>
        <ecNumber evidence="2 5">2.1.2.9</ecNumber>
    </recommendedName>
</protein>
<dbReference type="Pfam" id="PF00551">
    <property type="entry name" value="Formyl_trans_N"/>
    <property type="match status" value="1"/>
</dbReference>
<feature type="binding site" evidence="5">
    <location>
        <begin position="113"/>
        <end position="116"/>
    </location>
    <ligand>
        <name>(6S)-5,6,7,8-tetrahydrofolate</name>
        <dbReference type="ChEBI" id="CHEBI:57453"/>
    </ligand>
</feature>
<dbReference type="PANTHER" id="PTHR11138:SF5">
    <property type="entry name" value="METHIONYL-TRNA FORMYLTRANSFERASE, MITOCHONDRIAL"/>
    <property type="match status" value="1"/>
</dbReference>
<dbReference type="EMBL" id="CP027806">
    <property type="protein sequence ID" value="AXJ01832.1"/>
    <property type="molecule type" value="Genomic_DNA"/>
</dbReference>
<dbReference type="GO" id="GO:0005829">
    <property type="term" value="C:cytosol"/>
    <property type="evidence" value="ECO:0007669"/>
    <property type="project" value="TreeGrafter"/>
</dbReference>
<dbReference type="CDD" id="cd08704">
    <property type="entry name" value="Met_tRNA_FMT_C"/>
    <property type="match status" value="1"/>
</dbReference>
<evidence type="ECO:0000313" key="8">
    <source>
        <dbReference type="EMBL" id="AXJ01832.1"/>
    </source>
</evidence>
<dbReference type="KEGG" id="cprv:CYPRO_2590"/>
<evidence type="ECO:0000259" key="7">
    <source>
        <dbReference type="Pfam" id="PF02911"/>
    </source>
</evidence>
<keyword evidence="3 5" id="KW-0808">Transferase</keyword>
<dbReference type="SUPFAM" id="SSF53328">
    <property type="entry name" value="Formyltransferase"/>
    <property type="match status" value="1"/>
</dbReference>
<dbReference type="SUPFAM" id="SSF50486">
    <property type="entry name" value="FMT C-terminal domain-like"/>
    <property type="match status" value="1"/>
</dbReference>
<dbReference type="CDD" id="cd08646">
    <property type="entry name" value="FMT_core_Met-tRNA-FMT_N"/>
    <property type="match status" value="1"/>
</dbReference>
<evidence type="ECO:0000313" key="9">
    <source>
        <dbReference type="Proteomes" id="UP000254808"/>
    </source>
</evidence>
<dbReference type="Pfam" id="PF02911">
    <property type="entry name" value="Formyl_trans_C"/>
    <property type="match status" value="1"/>
</dbReference>
<dbReference type="InterPro" id="IPR005794">
    <property type="entry name" value="Fmt"/>
</dbReference>
<dbReference type="InterPro" id="IPR011034">
    <property type="entry name" value="Formyl_transferase-like_C_sf"/>
</dbReference>
<evidence type="ECO:0000256" key="1">
    <source>
        <dbReference type="ARBA" id="ARBA00010699"/>
    </source>
</evidence>
<dbReference type="Gene3D" id="3.40.50.12230">
    <property type="match status" value="1"/>
</dbReference>
<dbReference type="PANTHER" id="PTHR11138">
    <property type="entry name" value="METHIONYL-TRNA FORMYLTRANSFERASE"/>
    <property type="match status" value="1"/>
</dbReference>
<keyword evidence="9" id="KW-1185">Reference proteome</keyword>
<sequence>MTSLRIVFMGSPDFAVPSLEKLVGQSVHEVVAVVSGTDKKRGRGGALSPTPVKAKALELELPVIHADRLKGNTALEQELAALKPDLFVVVAFKILPDELLAIPRLGSVNVHASLLPKYRGAAPIHHAVMQGETETGCTIFRLDSGIDTGGIIKQVKTPIGHLETTGDVYTRLMQLGSEALLEAVDLLAADKAVFTPQNHAEASPAPKLFDEHCRLDFNQPAKQVHDHIRGLSPFPTAYAQLDGKKLKILRAEPKALPADHPLAQAGIGAVHADASAGTVWVRCGENALALGEVRYEGKRQMPAADFFRGWNGSLQLT</sequence>
<accession>A0A345UMY0</accession>
<comment type="catalytic activity">
    <reaction evidence="5">
        <text>L-methionyl-tRNA(fMet) + (6R)-10-formyltetrahydrofolate = N-formyl-L-methionyl-tRNA(fMet) + (6S)-5,6,7,8-tetrahydrofolate + H(+)</text>
        <dbReference type="Rhea" id="RHEA:24380"/>
        <dbReference type="Rhea" id="RHEA-COMP:9952"/>
        <dbReference type="Rhea" id="RHEA-COMP:9953"/>
        <dbReference type="ChEBI" id="CHEBI:15378"/>
        <dbReference type="ChEBI" id="CHEBI:57453"/>
        <dbReference type="ChEBI" id="CHEBI:78530"/>
        <dbReference type="ChEBI" id="CHEBI:78844"/>
        <dbReference type="ChEBI" id="CHEBI:195366"/>
        <dbReference type="EC" id="2.1.2.9"/>
    </reaction>
</comment>
<dbReference type="AlphaFoldDB" id="A0A345UMY0"/>